<evidence type="ECO:0000313" key="2">
    <source>
        <dbReference type="EMBL" id="MFD0959185.1"/>
    </source>
</evidence>
<evidence type="ECO:0000313" key="3">
    <source>
        <dbReference type="Proteomes" id="UP001596989"/>
    </source>
</evidence>
<proteinExistence type="predicted"/>
<sequence>MEDTSRFIDKVHDTQQKAERNKRRGGNGSPANQLGNKQHSTNK</sequence>
<name>A0ABW3HNV2_9BACL</name>
<evidence type="ECO:0000256" key="1">
    <source>
        <dbReference type="SAM" id="MobiDB-lite"/>
    </source>
</evidence>
<feature type="compositionally biased region" description="Basic and acidic residues" evidence="1">
    <location>
        <begin position="1"/>
        <end position="19"/>
    </location>
</feature>
<gene>
    <name evidence="2" type="ORF">ACFQ2I_07270</name>
</gene>
<comment type="caution">
    <text evidence="2">The sequence shown here is derived from an EMBL/GenBank/DDBJ whole genome shotgun (WGS) entry which is preliminary data.</text>
</comment>
<keyword evidence="3" id="KW-1185">Reference proteome</keyword>
<protein>
    <submittedName>
        <fullName evidence="2">DUF4023 domain-containing protein</fullName>
    </submittedName>
</protein>
<dbReference type="Pfam" id="PF13215">
    <property type="entry name" value="DUF4023"/>
    <property type="match status" value="1"/>
</dbReference>
<dbReference type="InterPro" id="IPR025097">
    <property type="entry name" value="DUF4023"/>
</dbReference>
<reference evidence="3" key="1">
    <citation type="journal article" date="2019" name="Int. J. Syst. Evol. Microbiol.">
        <title>The Global Catalogue of Microorganisms (GCM) 10K type strain sequencing project: providing services to taxonomists for standard genome sequencing and annotation.</title>
        <authorList>
            <consortium name="The Broad Institute Genomics Platform"/>
            <consortium name="The Broad Institute Genome Sequencing Center for Infectious Disease"/>
            <person name="Wu L."/>
            <person name="Ma J."/>
        </authorList>
    </citation>
    <scope>NUCLEOTIDE SEQUENCE [LARGE SCALE GENOMIC DNA]</scope>
    <source>
        <strain evidence="3">CCUG 59129</strain>
    </source>
</reference>
<accession>A0ABW3HNV2</accession>
<organism evidence="2 3">
    <name type="scientific">Paenibacillus chungangensis</name>
    <dbReference type="NCBI Taxonomy" id="696535"/>
    <lineage>
        <taxon>Bacteria</taxon>
        <taxon>Bacillati</taxon>
        <taxon>Bacillota</taxon>
        <taxon>Bacilli</taxon>
        <taxon>Bacillales</taxon>
        <taxon>Paenibacillaceae</taxon>
        <taxon>Paenibacillus</taxon>
    </lineage>
</organism>
<feature type="region of interest" description="Disordered" evidence="1">
    <location>
        <begin position="1"/>
        <end position="43"/>
    </location>
</feature>
<dbReference type="Proteomes" id="UP001596989">
    <property type="component" value="Unassembled WGS sequence"/>
</dbReference>
<dbReference type="EMBL" id="JBHTJZ010000008">
    <property type="protein sequence ID" value="MFD0959185.1"/>
    <property type="molecule type" value="Genomic_DNA"/>
</dbReference>
<dbReference type="RefSeq" id="WP_377563182.1">
    <property type="nucleotide sequence ID" value="NZ_JBHTJZ010000008.1"/>
</dbReference>
<feature type="compositionally biased region" description="Polar residues" evidence="1">
    <location>
        <begin position="29"/>
        <end position="43"/>
    </location>
</feature>